<comment type="caution">
    <text evidence="2">The sequence shown here is derived from an EMBL/GenBank/DDBJ whole genome shotgun (WGS) entry which is preliminary data.</text>
</comment>
<dbReference type="EMBL" id="JAPFRF010000001">
    <property type="protein sequence ID" value="KAJ7345415.1"/>
    <property type="molecule type" value="Genomic_DNA"/>
</dbReference>
<proteinExistence type="predicted"/>
<dbReference type="AlphaFoldDB" id="A0A9Q0Y729"/>
<feature type="region of interest" description="Disordered" evidence="1">
    <location>
        <begin position="1"/>
        <end position="58"/>
    </location>
</feature>
<reference evidence="2" key="1">
    <citation type="journal article" date="2023" name="DNA Res.">
        <title>Chromosome-level genome assembly of Phrynocephalus forsythii using third-generation DNA sequencing and Hi-C analysis.</title>
        <authorList>
            <person name="Qi Y."/>
            <person name="Zhao W."/>
            <person name="Zhao Y."/>
            <person name="Niu C."/>
            <person name="Cao S."/>
            <person name="Zhang Y."/>
        </authorList>
    </citation>
    <scope>NUCLEOTIDE SEQUENCE</scope>
    <source>
        <tissue evidence="2">Muscle</tissue>
    </source>
</reference>
<protein>
    <submittedName>
        <fullName evidence="2">Uncharacterized protein</fullName>
    </submittedName>
</protein>
<organism evidence="2 3">
    <name type="scientific">Phrynocephalus forsythii</name>
    <dbReference type="NCBI Taxonomy" id="171643"/>
    <lineage>
        <taxon>Eukaryota</taxon>
        <taxon>Metazoa</taxon>
        <taxon>Chordata</taxon>
        <taxon>Craniata</taxon>
        <taxon>Vertebrata</taxon>
        <taxon>Euteleostomi</taxon>
        <taxon>Lepidosauria</taxon>
        <taxon>Squamata</taxon>
        <taxon>Bifurcata</taxon>
        <taxon>Unidentata</taxon>
        <taxon>Episquamata</taxon>
        <taxon>Toxicofera</taxon>
        <taxon>Iguania</taxon>
        <taxon>Acrodonta</taxon>
        <taxon>Agamidae</taxon>
        <taxon>Agaminae</taxon>
        <taxon>Phrynocephalus</taxon>
    </lineage>
</organism>
<dbReference type="Proteomes" id="UP001142489">
    <property type="component" value="Unassembled WGS sequence"/>
</dbReference>
<feature type="compositionally biased region" description="Basic and acidic residues" evidence="1">
    <location>
        <begin position="39"/>
        <end position="48"/>
    </location>
</feature>
<feature type="compositionally biased region" description="Polar residues" evidence="1">
    <location>
        <begin position="49"/>
        <end position="58"/>
    </location>
</feature>
<evidence type="ECO:0000256" key="1">
    <source>
        <dbReference type="SAM" id="MobiDB-lite"/>
    </source>
</evidence>
<evidence type="ECO:0000313" key="3">
    <source>
        <dbReference type="Proteomes" id="UP001142489"/>
    </source>
</evidence>
<feature type="region of interest" description="Disordered" evidence="1">
    <location>
        <begin position="89"/>
        <end position="136"/>
    </location>
</feature>
<name>A0A9Q0Y729_9SAUR</name>
<evidence type="ECO:0000313" key="2">
    <source>
        <dbReference type="EMBL" id="KAJ7345415.1"/>
    </source>
</evidence>
<keyword evidence="3" id="KW-1185">Reference proteome</keyword>
<gene>
    <name evidence="2" type="ORF">JRQ81_001365</name>
</gene>
<feature type="compositionally biased region" description="Low complexity" evidence="1">
    <location>
        <begin position="1"/>
        <end position="22"/>
    </location>
</feature>
<sequence>METHSEASMPSTSSKSKSSNKGKTMEKRKNKHLQPAPIPEKRSKDLTSDVRTTVANAETTRARFIRVAQHRGGSELRADSVFVPRVSATYSPNLLPEPNDSPGEDAPLPRYQESTPLLHFQDSSCEKNPQALHQDL</sequence>
<accession>A0A9Q0Y729</accession>